<dbReference type="PANTHER" id="PTHR47529">
    <property type="entry name" value="PEPTIDYL-PROLYL CIS-TRANS ISOMERASE D"/>
    <property type="match status" value="1"/>
</dbReference>
<evidence type="ECO:0000256" key="4">
    <source>
        <dbReference type="ARBA" id="ARBA00022989"/>
    </source>
</evidence>
<dbReference type="GO" id="GO:0003755">
    <property type="term" value="F:peptidyl-prolyl cis-trans isomerase activity"/>
    <property type="evidence" value="ECO:0007669"/>
    <property type="project" value="InterPro"/>
</dbReference>
<keyword evidence="5 8" id="KW-0472">Membrane</keyword>
<dbReference type="PANTHER" id="PTHR47529:SF1">
    <property type="entry name" value="PERIPLASMIC CHAPERONE PPID"/>
    <property type="match status" value="1"/>
</dbReference>
<keyword evidence="4 8" id="KW-1133">Transmembrane helix</keyword>
<keyword evidence="11" id="KW-1185">Reference proteome</keyword>
<protein>
    <submittedName>
        <fullName evidence="10">Peptidylprolyl isomerase</fullName>
    </submittedName>
</protein>
<evidence type="ECO:0000256" key="2">
    <source>
        <dbReference type="ARBA" id="ARBA00022475"/>
    </source>
</evidence>
<keyword evidence="6" id="KW-0143">Chaperone</keyword>
<feature type="transmembrane region" description="Helical" evidence="8">
    <location>
        <begin position="21"/>
        <end position="41"/>
    </location>
</feature>
<dbReference type="InterPro" id="IPR000297">
    <property type="entry name" value="PPIase_PpiC"/>
</dbReference>
<dbReference type="SUPFAM" id="SSF109998">
    <property type="entry name" value="Triger factor/SurA peptide-binding domain-like"/>
    <property type="match status" value="1"/>
</dbReference>
<dbReference type="InterPro" id="IPR027304">
    <property type="entry name" value="Trigger_fact/SurA_dom_sf"/>
</dbReference>
<keyword evidence="2" id="KW-1003">Cell membrane</keyword>
<keyword evidence="3 8" id="KW-0812">Transmembrane</keyword>
<accession>A0A6M0QUW2</accession>
<feature type="domain" description="PpiC" evidence="9">
    <location>
        <begin position="257"/>
        <end position="375"/>
    </location>
</feature>
<evidence type="ECO:0000256" key="7">
    <source>
        <dbReference type="ARBA" id="ARBA00038408"/>
    </source>
</evidence>
<dbReference type="GO" id="GO:0005886">
    <property type="term" value="C:plasma membrane"/>
    <property type="evidence" value="ECO:0007669"/>
    <property type="project" value="UniProtKB-SubCell"/>
</dbReference>
<evidence type="ECO:0000313" key="11">
    <source>
        <dbReference type="Proteomes" id="UP000477782"/>
    </source>
</evidence>
<dbReference type="Proteomes" id="UP000477782">
    <property type="component" value="Unassembled WGS sequence"/>
</dbReference>
<dbReference type="RefSeq" id="WP_164626548.1">
    <property type="nucleotide sequence ID" value="NZ_JAAIVJ010000008.1"/>
</dbReference>
<evidence type="ECO:0000256" key="8">
    <source>
        <dbReference type="SAM" id="Phobius"/>
    </source>
</evidence>
<comment type="caution">
    <text evidence="10">The sequence shown here is derived from an EMBL/GenBank/DDBJ whole genome shotgun (WGS) entry which is preliminary data.</text>
</comment>
<evidence type="ECO:0000259" key="9">
    <source>
        <dbReference type="Pfam" id="PF13145"/>
    </source>
</evidence>
<evidence type="ECO:0000256" key="6">
    <source>
        <dbReference type="ARBA" id="ARBA00023186"/>
    </source>
</evidence>
<evidence type="ECO:0000313" key="10">
    <source>
        <dbReference type="EMBL" id="NEY91276.1"/>
    </source>
</evidence>
<keyword evidence="10" id="KW-0413">Isomerase</keyword>
<gene>
    <name evidence="10" type="ORF">G4Z14_13305</name>
</gene>
<evidence type="ECO:0000256" key="3">
    <source>
        <dbReference type="ARBA" id="ARBA00022692"/>
    </source>
</evidence>
<reference evidence="10 11" key="1">
    <citation type="submission" date="2020-02" db="EMBL/GenBank/DDBJ databases">
        <authorList>
            <person name="Chen W.-M."/>
        </authorList>
    </citation>
    <scope>NUCLEOTIDE SEQUENCE [LARGE SCALE GENOMIC DNA]</scope>
    <source>
        <strain evidence="10 11">KMS-5</strain>
    </source>
</reference>
<dbReference type="Pfam" id="PF13145">
    <property type="entry name" value="Rotamase_2"/>
    <property type="match status" value="1"/>
</dbReference>
<evidence type="ECO:0000256" key="1">
    <source>
        <dbReference type="ARBA" id="ARBA00004401"/>
    </source>
</evidence>
<sequence length="628" mass="65310">MSKAPHHTDSDDAPRRKKRGAGVLVWVLLAMLIAGLGGFGVENFGGGASSVGQVGDTEITANDYAREVRNQVNALSRQFGTPISMADARAMGIDRQALAGLVNRAALDNEAARIGLSVGDAVVAAELGKIAAFRGLDGSFDRAAYGQTLKQNNTNEADFEATIRRDVARSLLTGAVAGGVLAPATLTDTVFGWAGEKRGLTLLVLDEAALDAPLPAPTEAEVKAHYDANIASYTRPEAKRLQYAALLPETLGATLEVPEDQVKAAYQARLDEFVIAEKRLVERLVFSDEAAAAEAKARLDQGTPFEDLVKERGLTLDDIDMGDVTRAELAEAGEAVFALQGPGVVGPLPSALGPALYRMNAVLAAQETTYDAARPELLKALQTEAAAKAIADKVEAIDDLLAGGATLEELAKEFGMELGTTDYAAGATDNDAITGYAAFRKAADAVKEGDFAEAVLMDDGGLVALQMLETVPPAPVALDKITERVTAETRAAALAKALSAKAASLKAAVDGGAGLETQGAVTSVEPKDRQAVLDNAPPAVLEAAFAMAQGEVRLIEDGGYVALVRLDSIAPADATSEDGEALRAAIVENVERDIATDISTLFTGAVSQAAGISLDQQMIDAVNTQMGN</sequence>
<dbReference type="Gene3D" id="1.10.4030.10">
    <property type="entry name" value="Porin chaperone SurA, peptide-binding domain"/>
    <property type="match status" value="1"/>
</dbReference>
<dbReference type="EMBL" id="JAAIVJ010000008">
    <property type="protein sequence ID" value="NEY91276.1"/>
    <property type="molecule type" value="Genomic_DNA"/>
</dbReference>
<dbReference type="Pfam" id="PF13624">
    <property type="entry name" value="SurA_N_3"/>
    <property type="match status" value="1"/>
</dbReference>
<comment type="subcellular location">
    <subcellularLocation>
        <location evidence="1">Cell membrane</location>
        <topology evidence="1">Single-pass type II membrane protein</topology>
    </subcellularLocation>
</comment>
<dbReference type="InterPro" id="IPR052029">
    <property type="entry name" value="PpiD_chaperone"/>
</dbReference>
<comment type="similarity">
    <text evidence="7">Belongs to the PpiD chaperone family.</text>
</comment>
<organism evidence="10 11">
    <name type="scientific">Tabrizicola oligotrophica</name>
    <dbReference type="NCBI Taxonomy" id="2710650"/>
    <lineage>
        <taxon>Bacteria</taxon>
        <taxon>Pseudomonadati</taxon>
        <taxon>Pseudomonadota</taxon>
        <taxon>Alphaproteobacteria</taxon>
        <taxon>Rhodobacterales</taxon>
        <taxon>Paracoccaceae</taxon>
        <taxon>Tabrizicola</taxon>
    </lineage>
</organism>
<dbReference type="AlphaFoldDB" id="A0A6M0QUW2"/>
<proteinExistence type="inferred from homology"/>
<name>A0A6M0QUW2_9RHOB</name>
<evidence type="ECO:0000256" key="5">
    <source>
        <dbReference type="ARBA" id="ARBA00023136"/>
    </source>
</evidence>